<evidence type="ECO:0000313" key="3">
    <source>
        <dbReference type="EMBL" id="KON91787.1"/>
    </source>
</evidence>
<dbReference type="Gene3D" id="3.40.50.1400">
    <property type="match status" value="2"/>
</dbReference>
<name>A0A0M0GQK2_9BACI</name>
<keyword evidence="2" id="KW-0456">Lyase</keyword>
<dbReference type="GO" id="GO:0046872">
    <property type="term" value="F:metal ion binding"/>
    <property type="evidence" value="ECO:0007669"/>
    <property type="project" value="UniProtKB-KW"/>
</dbReference>
<dbReference type="PANTHER" id="PTHR33542">
    <property type="entry name" value="SIROHYDROCHLORIN FERROCHELATASE, CHLOROPLASTIC"/>
    <property type="match status" value="1"/>
</dbReference>
<sequence length="250" mass="27846">MQKAVLYVCHGSRVKEARDEAVDFITSCKVHVDAEIQEISFLELAEPSIQEGFAACVERGATHIAVVPLLLLTAVHAKKDIPGEIDNCMEAYPEISVSYGRPIGVHDKMIESVILHLSSMVDHVVLIGRGSSDPAVKRDLGTIAEKVRQRSGMKTVQTCFLTACEPSFTRALEDRSDTREPVLFIPYLLFTGLLMKEIQMKINRIGNPHLQLGKYLGYNHLVREAFVERTHEALSSPLYRRGEQFVAADA</sequence>
<evidence type="ECO:0000313" key="4">
    <source>
        <dbReference type="Proteomes" id="UP000037405"/>
    </source>
</evidence>
<dbReference type="AlphaFoldDB" id="A0A0M0GQK2"/>
<accession>A0A0M0GQK2</accession>
<dbReference type="Pfam" id="PF01903">
    <property type="entry name" value="CbiX"/>
    <property type="match status" value="2"/>
</dbReference>
<dbReference type="OrthoDB" id="9797895at2"/>
<reference evidence="4" key="1">
    <citation type="submission" date="2015-07" db="EMBL/GenBank/DDBJ databases">
        <title>Fjat-14235 jcm11544.</title>
        <authorList>
            <person name="Liu B."/>
            <person name="Wang J."/>
            <person name="Zhu Y."/>
            <person name="Liu G."/>
            <person name="Chen Q."/>
            <person name="Chen Z."/>
            <person name="Lan J."/>
            <person name="Che J."/>
            <person name="Ge C."/>
            <person name="Shi H."/>
            <person name="Pan Z."/>
            <person name="Liu X."/>
        </authorList>
    </citation>
    <scope>NUCLEOTIDE SEQUENCE [LARGE SCALE GENOMIC DNA]</scope>
    <source>
        <strain evidence="4">JCM 11544</strain>
    </source>
</reference>
<dbReference type="Proteomes" id="UP000037405">
    <property type="component" value="Unassembled WGS sequence"/>
</dbReference>
<gene>
    <name evidence="3" type="ORF">AF331_04675</name>
</gene>
<organism evidence="3 4">
    <name type="scientific">Rossellomorea marisflavi</name>
    <dbReference type="NCBI Taxonomy" id="189381"/>
    <lineage>
        <taxon>Bacteria</taxon>
        <taxon>Bacillati</taxon>
        <taxon>Bacillota</taxon>
        <taxon>Bacilli</taxon>
        <taxon>Bacillales</taxon>
        <taxon>Bacillaceae</taxon>
        <taxon>Rossellomorea</taxon>
    </lineage>
</organism>
<dbReference type="STRING" id="189381.GCA_900166615_03354"/>
<dbReference type="CDD" id="cd03416">
    <property type="entry name" value="CbiX_SirB_N"/>
    <property type="match status" value="1"/>
</dbReference>
<dbReference type="RefSeq" id="WP_053426978.1">
    <property type="nucleotide sequence ID" value="NZ_JAUKEH010000001.1"/>
</dbReference>
<dbReference type="EMBL" id="LGUE01000001">
    <property type="protein sequence ID" value="KON91787.1"/>
    <property type="molecule type" value="Genomic_DNA"/>
</dbReference>
<comment type="caution">
    <text evidence="3">The sequence shown here is derived from an EMBL/GenBank/DDBJ whole genome shotgun (WGS) entry which is preliminary data.</text>
</comment>
<keyword evidence="1" id="KW-0479">Metal-binding</keyword>
<dbReference type="PANTHER" id="PTHR33542:SF3">
    <property type="entry name" value="SIROHYDROCHLORIN FERROCHELATASE, CHLOROPLASTIC"/>
    <property type="match status" value="1"/>
</dbReference>
<dbReference type="InterPro" id="IPR002762">
    <property type="entry name" value="CbiX-like"/>
</dbReference>
<protein>
    <recommendedName>
        <fullName evidence="5">Sirohydrochlorin ferrochelatase</fullName>
    </recommendedName>
</protein>
<dbReference type="GO" id="GO:0016829">
    <property type="term" value="F:lyase activity"/>
    <property type="evidence" value="ECO:0007669"/>
    <property type="project" value="UniProtKB-KW"/>
</dbReference>
<dbReference type="SUPFAM" id="SSF53800">
    <property type="entry name" value="Chelatase"/>
    <property type="match status" value="1"/>
</dbReference>
<evidence type="ECO:0000256" key="1">
    <source>
        <dbReference type="ARBA" id="ARBA00022723"/>
    </source>
</evidence>
<dbReference type="CDD" id="cd03414">
    <property type="entry name" value="CbiX_SirB_C"/>
    <property type="match status" value="1"/>
</dbReference>
<evidence type="ECO:0008006" key="5">
    <source>
        <dbReference type="Google" id="ProtNLM"/>
    </source>
</evidence>
<evidence type="ECO:0000256" key="2">
    <source>
        <dbReference type="ARBA" id="ARBA00023239"/>
    </source>
</evidence>
<proteinExistence type="predicted"/>
<dbReference type="InterPro" id="IPR050963">
    <property type="entry name" value="Sirohydro_Cobaltochel/CbiX"/>
</dbReference>
<dbReference type="PATRIC" id="fig|189381.12.peg.1057"/>
<keyword evidence="4" id="KW-1185">Reference proteome</keyword>